<evidence type="ECO:0000313" key="4">
    <source>
        <dbReference type="Proteomes" id="UP000078540"/>
    </source>
</evidence>
<accession>A0A195BKC6</accession>
<keyword evidence="2" id="KW-0472">Membrane</keyword>
<gene>
    <name evidence="3" type="ORF">ALC53_04524</name>
</gene>
<dbReference type="Proteomes" id="UP000078540">
    <property type="component" value="Unassembled WGS sequence"/>
</dbReference>
<evidence type="ECO:0000256" key="2">
    <source>
        <dbReference type="SAM" id="Phobius"/>
    </source>
</evidence>
<reference evidence="3 4" key="1">
    <citation type="submission" date="2015-09" db="EMBL/GenBank/DDBJ databases">
        <title>Atta colombica WGS genome.</title>
        <authorList>
            <person name="Nygaard S."/>
            <person name="Hu H."/>
            <person name="Boomsma J."/>
            <person name="Zhang G."/>
        </authorList>
    </citation>
    <scope>NUCLEOTIDE SEQUENCE [LARGE SCALE GENOMIC DNA]</scope>
    <source>
        <strain evidence="3">Treedump-2</strain>
        <tissue evidence="3">Whole body</tissue>
    </source>
</reference>
<protein>
    <submittedName>
        <fullName evidence="3">Uncharacterized protein</fullName>
    </submittedName>
</protein>
<evidence type="ECO:0000313" key="3">
    <source>
        <dbReference type="EMBL" id="KYM85743.1"/>
    </source>
</evidence>
<keyword evidence="2" id="KW-1133">Transmembrane helix</keyword>
<evidence type="ECO:0000256" key="1">
    <source>
        <dbReference type="SAM" id="MobiDB-lite"/>
    </source>
</evidence>
<keyword evidence="2" id="KW-0812">Transmembrane</keyword>
<dbReference type="EMBL" id="KQ976450">
    <property type="protein sequence ID" value="KYM85743.1"/>
    <property type="molecule type" value="Genomic_DNA"/>
</dbReference>
<feature type="transmembrane region" description="Helical" evidence="2">
    <location>
        <begin position="146"/>
        <end position="165"/>
    </location>
</feature>
<keyword evidence="4" id="KW-1185">Reference proteome</keyword>
<organism evidence="3 4">
    <name type="scientific">Atta colombica</name>
    <dbReference type="NCBI Taxonomy" id="520822"/>
    <lineage>
        <taxon>Eukaryota</taxon>
        <taxon>Metazoa</taxon>
        <taxon>Ecdysozoa</taxon>
        <taxon>Arthropoda</taxon>
        <taxon>Hexapoda</taxon>
        <taxon>Insecta</taxon>
        <taxon>Pterygota</taxon>
        <taxon>Neoptera</taxon>
        <taxon>Endopterygota</taxon>
        <taxon>Hymenoptera</taxon>
        <taxon>Apocrita</taxon>
        <taxon>Aculeata</taxon>
        <taxon>Formicoidea</taxon>
        <taxon>Formicidae</taxon>
        <taxon>Myrmicinae</taxon>
        <taxon>Atta</taxon>
    </lineage>
</organism>
<feature type="compositionally biased region" description="Basic and acidic residues" evidence="1">
    <location>
        <begin position="184"/>
        <end position="195"/>
    </location>
</feature>
<proteinExistence type="predicted"/>
<dbReference type="AlphaFoldDB" id="A0A195BKC6"/>
<sequence length="305" mass="33804">MASMKEGGEEGGRGNGTPLLADIYGLQQPLSGAAVRIGAGYSYYDDVYINTNFKSTPSMLVTALRRFCLPVFFLTSSCFAFIPTSSGGTERIEMTHLLIIERLELIILLLYRIPCLSSRRRVLREGRGRGGDGEEAMRVKNDLPTLFYLSLFSSPGLLIISWLVLARYRMNAWLYDPIARPITDHHDDGEERSEANPRGSTRRGQGGGEDRRRAGVRSTGGGYRKPHGPTTNATAPLSFYNRKAHINTSTNPFHVLIDLVFFFTDILCLAGREEIYLSAIVPSGVNYQSCGRVRTRETARAIAIS</sequence>
<name>A0A195BKC6_9HYME</name>
<feature type="region of interest" description="Disordered" evidence="1">
    <location>
        <begin position="184"/>
        <end position="234"/>
    </location>
</feature>